<dbReference type="RefSeq" id="WP_089663105.1">
    <property type="nucleotide sequence ID" value="NZ_LT629745.1"/>
</dbReference>
<organism evidence="2 3">
    <name type="scientific">Christiangramia echinicola</name>
    <dbReference type="NCBI Taxonomy" id="279359"/>
    <lineage>
        <taxon>Bacteria</taxon>
        <taxon>Pseudomonadati</taxon>
        <taxon>Bacteroidota</taxon>
        <taxon>Flavobacteriia</taxon>
        <taxon>Flavobacteriales</taxon>
        <taxon>Flavobacteriaceae</taxon>
        <taxon>Christiangramia</taxon>
    </lineage>
</organism>
<proteinExistence type="predicted"/>
<feature type="chain" id="PRO_5009257812" description="Peptidase M1 membrane alanine aminopeptidase domain-containing protein" evidence="1">
    <location>
        <begin position="20"/>
        <end position="936"/>
    </location>
</feature>
<evidence type="ECO:0000256" key="1">
    <source>
        <dbReference type="SAM" id="SignalP"/>
    </source>
</evidence>
<reference evidence="2 3" key="1">
    <citation type="submission" date="2016-10" db="EMBL/GenBank/DDBJ databases">
        <authorList>
            <person name="Varghese N."/>
            <person name="Submissions S."/>
        </authorList>
    </citation>
    <scope>NUCLEOTIDE SEQUENCE [LARGE SCALE GENOMIC DNA]</scope>
    <source>
        <strain evidence="2 3">Mar_2010_102</strain>
    </source>
</reference>
<dbReference type="STRING" id="1250231.SAMN04488552_2536"/>
<name>A0A1H1QJP9_9FLAO</name>
<dbReference type="SUPFAM" id="SSF55486">
    <property type="entry name" value="Metalloproteases ('zincins'), catalytic domain"/>
    <property type="match status" value="1"/>
</dbReference>
<gene>
    <name evidence="2" type="ORF">SAMN04488552_2536</name>
</gene>
<dbReference type="Proteomes" id="UP000198858">
    <property type="component" value="Chromosome I"/>
</dbReference>
<dbReference type="InterPro" id="IPR027268">
    <property type="entry name" value="Peptidase_M4/M1_CTD_sf"/>
</dbReference>
<dbReference type="EMBL" id="LT629745">
    <property type="protein sequence ID" value="SDS23692.1"/>
    <property type="molecule type" value="Genomic_DNA"/>
</dbReference>
<protein>
    <recommendedName>
        <fullName evidence="4">Peptidase M1 membrane alanine aminopeptidase domain-containing protein</fullName>
    </recommendedName>
</protein>
<evidence type="ECO:0000313" key="2">
    <source>
        <dbReference type="EMBL" id="SDS23692.1"/>
    </source>
</evidence>
<evidence type="ECO:0000313" key="3">
    <source>
        <dbReference type="Proteomes" id="UP000198858"/>
    </source>
</evidence>
<accession>A0A1H1QJP9</accession>
<keyword evidence="3" id="KW-1185">Reference proteome</keyword>
<evidence type="ECO:0008006" key="4">
    <source>
        <dbReference type="Google" id="ProtNLM"/>
    </source>
</evidence>
<feature type="signal peptide" evidence="1">
    <location>
        <begin position="1"/>
        <end position="19"/>
    </location>
</feature>
<sequence>MKHLHFFLLFLFFTGGLSAQNAITVNARLIDSIHTLKIEQEIKFVNTEERELVSIYLNDWNNAFSNKTTALAKRFAEDYARRFHFAKEEERGHTNINSIKSSTESELKWDRPGNIADLVRITLDEPLQPGDSILLKLDYELKIPDDKFTRYGRDDLGNYKLRYWYMVPAPLENGWKLYSHKDLGLQYVKPYHIKINVDVPTEFYAASALNLERTQTRQGFKTIQFEGNERVDSEMYLTRSFIFESINAKANQVITNIEDEDIQFDLKNSLLERSVNFLNERLGAYPHQNIFITQEDYLNSPIYGLNQLPGFIRPFPDGFQYDLKLFKTITSNYLKNTIFINPREEKWVTDAIMVSLMMDYVDTYYPKMKLIGSLSKIIGLRWFHAADLEFNDQYQFLYMNMARLNLDQPLTTSQDSLVKFNKNIANAYKAGVGMKYLEKFLGDDSVKKSISEFYSEYKLKRVTDEDFVNLLQKNATKDISWFFNDYVDSNQKIDFKIKNIEKLDDSLKVTIQNLRKNDFPVSLYGINNNKVVYKTWVENVRDTLSVTIPKDSIQRLALNYNQEIPEFNQRNNYKGVTKLLDKPIQFRLLQDVEDPRYHQIFFMPEFEYNLYDGISIGPKLYNKTVLSKTFNFAISPKYGFTSETIVGSASVYNSHQFENKELYNIIYGIGGSRFSYGYGLFYEKFSPFLAFSFRNSYLRSNERQRLLIRNVNVSRDQNPVDPLIQPDYNVFNVRYSYSNPNFLKHLTANFDYQLSDKFSKVSITAEYRKLFTNNRQINLRFFSGAFLYNDSGSNDYFSFALDRPTDYLFDYNYYGRSQGSGLFSQQIIVAEGGFKSQLQPEFANEWLTTVNASTNIWKWIYAYGDVGIVKNRGDNGKFLFDSGVRVSLVQDYFEVFLPVYSSLGWEIGQPDYDQRIRFIVALDINTLIRLFTRRWY</sequence>
<dbReference type="AlphaFoldDB" id="A0A1H1QJP9"/>
<dbReference type="Gene3D" id="1.10.390.10">
    <property type="entry name" value="Neutral Protease Domain 2"/>
    <property type="match status" value="1"/>
</dbReference>
<keyword evidence="1" id="KW-0732">Signal</keyword>